<proteinExistence type="predicted"/>
<reference evidence="1 2" key="1">
    <citation type="submission" date="2018-06" db="EMBL/GenBank/DDBJ databases">
        <authorList>
            <consortium name="Pathogen Informatics"/>
            <person name="Doyle S."/>
        </authorList>
    </citation>
    <scope>NUCLEOTIDE SEQUENCE [LARGE SCALE GENOMIC DNA]</scope>
    <source>
        <strain evidence="1 2">NCTC1934</strain>
    </source>
</reference>
<protein>
    <submittedName>
        <fullName evidence="1">Uncharacterized protein</fullName>
    </submittedName>
</protein>
<organism evidence="1 2">
    <name type="scientific">Nocardia otitidiscaviarum</name>
    <dbReference type="NCBI Taxonomy" id="1823"/>
    <lineage>
        <taxon>Bacteria</taxon>
        <taxon>Bacillati</taxon>
        <taxon>Actinomycetota</taxon>
        <taxon>Actinomycetes</taxon>
        <taxon>Mycobacteriales</taxon>
        <taxon>Nocardiaceae</taxon>
        <taxon>Nocardia</taxon>
    </lineage>
</organism>
<dbReference type="AlphaFoldDB" id="A0A378Y8F1"/>
<name>A0A378Y8F1_9NOCA</name>
<sequence>MSVPTEAEIRDAAQRLGLADENGYYPPGIRNKLAAAVQQAKQDQAAADDPGNWSTAEQLAAFANELAAQGIDRATAVELLLVEAARHVLRSQGLRLAPRKEATP</sequence>
<dbReference type="Proteomes" id="UP000255467">
    <property type="component" value="Unassembled WGS sequence"/>
</dbReference>
<dbReference type="EMBL" id="UGRY01000002">
    <property type="protein sequence ID" value="SUA72657.1"/>
    <property type="molecule type" value="Genomic_DNA"/>
</dbReference>
<evidence type="ECO:0000313" key="1">
    <source>
        <dbReference type="EMBL" id="SUA72657.1"/>
    </source>
</evidence>
<dbReference type="SUPFAM" id="SSF56601">
    <property type="entry name" value="beta-lactamase/transpeptidase-like"/>
    <property type="match status" value="1"/>
</dbReference>
<keyword evidence="2" id="KW-1185">Reference proteome</keyword>
<gene>
    <name evidence="1" type="ORF">NCTC1934_00085</name>
</gene>
<dbReference type="InterPro" id="IPR012338">
    <property type="entry name" value="Beta-lactam/transpept-like"/>
</dbReference>
<evidence type="ECO:0000313" key="2">
    <source>
        <dbReference type="Proteomes" id="UP000255467"/>
    </source>
</evidence>
<dbReference type="OrthoDB" id="10004474at2"/>
<accession>A0A378Y8F1</accession>
<dbReference type="RefSeq" id="WP_147286966.1">
    <property type="nucleotide sequence ID" value="NZ_UGRY01000002.1"/>
</dbReference>